<feature type="binding site" evidence="9">
    <location>
        <position position="272"/>
    </location>
    <ligand>
        <name>ATP</name>
        <dbReference type="ChEBI" id="CHEBI:30616"/>
    </ligand>
</feature>
<dbReference type="PROSITE" id="PS50032">
    <property type="entry name" value="KA1"/>
    <property type="match status" value="1"/>
</dbReference>
<feature type="compositionally biased region" description="Low complexity" evidence="11">
    <location>
        <begin position="636"/>
        <end position="675"/>
    </location>
</feature>
<comment type="catalytic activity">
    <reaction evidence="8">
        <text>L-seryl-[protein] + ATP = O-phospho-L-seryl-[protein] + ADP + H(+)</text>
        <dbReference type="Rhea" id="RHEA:17989"/>
        <dbReference type="Rhea" id="RHEA-COMP:9863"/>
        <dbReference type="Rhea" id="RHEA-COMP:11604"/>
        <dbReference type="ChEBI" id="CHEBI:15378"/>
        <dbReference type="ChEBI" id="CHEBI:29999"/>
        <dbReference type="ChEBI" id="CHEBI:30616"/>
        <dbReference type="ChEBI" id="CHEBI:83421"/>
        <dbReference type="ChEBI" id="CHEBI:456216"/>
        <dbReference type="EC" id="2.7.11.1"/>
    </reaction>
</comment>
<dbReference type="Pfam" id="PF02149">
    <property type="entry name" value="KA1"/>
    <property type="match status" value="1"/>
</dbReference>
<feature type="domain" description="KA1" evidence="13">
    <location>
        <begin position="1464"/>
        <end position="1514"/>
    </location>
</feature>
<dbReference type="InterPro" id="IPR028375">
    <property type="entry name" value="KA1/Ssp2_C"/>
</dbReference>
<keyword evidence="2" id="KW-0723">Serine/threonine-protein kinase</keyword>
<evidence type="ECO:0000256" key="7">
    <source>
        <dbReference type="ARBA" id="ARBA00047899"/>
    </source>
</evidence>
<evidence type="ECO:0000256" key="3">
    <source>
        <dbReference type="ARBA" id="ARBA00022679"/>
    </source>
</evidence>
<dbReference type="InterPro" id="IPR001772">
    <property type="entry name" value="KA1_dom"/>
</dbReference>
<dbReference type="GO" id="GO:0005737">
    <property type="term" value="C:cytoplasm"/>
    <property type="evidence" value="ECO:0007669"/>
    <property type="project" value="TreeGrafter"/>
</dbReference>
<dbReference type="Gene3D" id="3.30.310.80">
    <property type="entry name" value="Kinase associated domain 1, KA1"/>
    <property type="match status" value="1"/>
</dbReference>
<keyword evidence="3" id="KW-0808">Transferase</keyword>
<dbReference type="SUPFAM" id="SSF56112">
    <property type="entry name" value="Protein kinase-like (PK-like)"/>
    <property type="match status" value="1"/>
</dbReference>
<feature type="region of interest" description="Disordered" evidence="11">
    <location>
        <begin position="841"/>
        <end position="1144"/>
    </location>
</feature>
<feature type="compositionally biased region" description="Low complexity" evidence="11">
    <location>
        <begin position="195"/>
        <end position="205"/>
    </location>
</feature>
<dbReference type="OrthoDB" id="193931at2759"/>
<feature type="compositionally biased region" description="Polar residues" evidence="11">
    <location>
        <begin position="1255"/>
        <end position="1269"/>
    </location>
</feature>
<evidence type="ECO:0000313" key="14">
    <source>
        <dbReference type="EMBL" id="CDR48715.1"/>
    </source>
</evidence>
<feature type="compositionally biased region" description="Low complexity" evidence="11">
    <location>
        <begin position="128"/>
        <end position="144"/>
    </location>
</feature>
<feature type="compositionally biased region" description="Polar residues" evidence="11">
    <location>
        <begin position="1092"/>
        <end position="1102"/>
    </location>
</feature>
<comment type="catalytic activity">
    <reaction evidence="7">
        <text>L-threonyl-[protein] + ATP = O-phospho-L-threonyl-[protein] + ADP + H(+)</text>
        <dbReference type="Rhea" id="RHEA:46608"/>
        <dbReference type="Rhea" id="RHEA-COMP:11060"/>
        <dbReference type="Rhea" id="RHEA-COMP:11605"/>
        <dbReference type="ChEBI" id="CHEBI:15378"/>
        <dbReference type="ChEBI" id="CHEBI:30013"/>
        <dbReference type="ChEBI" id="CHEBI:30616"/>
        <dbReference type="ChEBI" id="CHEBI:61977"/>
        <dbReference type="ChEBI" id="CHEBI:456216"/>
        <dbReference type="EC" id="2.7.11.1"/>
    </reaction>
</comment>
<keyword evidence="4 9" id="KW-0547">Nucleotide-binding</keyword>
<dbReference type="Gene3D" id="1.10.510.10">
    <property type="entry name" value="Transferase(Phosphotransferase) domain 1"/>
    <property type="match status" value="1"/>
</dbReference>
<dbReference type="PANTHER" id="PTHR24346">
    <property type="entry name" value="MAP/MICROTUBULE AFFINITY-REGULATING KINASE"/>
    <property type="match status" value="1"/>
</dbReference>
<feature type="coiled-coil region" evidence="10">
    <location>
        <begin position="509"/>
        <end position="539"/>
    </location>
</feature>
<evidence type="ECO:0000256" key="8">
    <source>
        <dbReference type="ARBA" id="ARBA00048679"/>
    </source>
</evidence>
<dbReference type="SMART" id="SM00220">
    <property type="entry name" value="S_TKc"/>
    <property type="match status" value="1"/>
</dbReference>
<evidence type="ECO:0000256" key="2">
    <source>
        <dbReference type="ARBA" id="ARBA00022527"/>
    </source>
</evidence>
<dbReference type="PROSITE" id="PS50011">
    <property type="entry name" value="PROTEIN_KINASE_DOM"/>
    <property type="match status" value="1"/>
</dbReference>
<dbReference type="InterPro" id="IPR008271">
    <property type="entry name" value="Ser/Thr_kinase_AS"/>
</dbReference>
<evidence type="ECO:0000256" key="5">
    <source>
        <dbReference type="ARBA" id="ARBA00022777"/>
    </source>
</evidence>
<feature type="region of interest" description="Disordered" evidence="11">
    <location>
        <begin position="1"/>
        <end position="214"/>
    </location>
</feature>
<dbReference type="GO" id="GO:0035556">
    <property type="term" value="P:intracellular signal transduction"/>
    <property type="evidence" value="ECO:0007669"/>
    <property type="project" value="TreeGrafter"/>
</dbReference>
<keyword evidence="6 9" id="KW-0067">ATP-binding</keyword>
<dbReference type="GO" id="GO:0106310">
    <property type="term" value="F:protein serine kinase activity"/>
    <property type="evidence" value="ECO:0007669"/>
    <property type="project" value="RHEA"/>
</dbReference>
<feature type="compositionally biased region" description="Polar residues" evidence="11">
    <location>
        <begin position="1"/>
        <end position="16"/>
    </location>
</feature>
<dbReference type="SUPFAM" id="SSF103243">
    <property type="entry name" value="KA1-like"/>
    <property type="match status" value="1"/>
</dbReference>
<dbReference type="GO" id="GO:0005524">
    <property type="term" value="F:ATP binding"/>
    <property type="evidence" value="ECO:0007669"/>
    <property type="project" value="UniProtKB-UniRule"/>
</dbReference>
<dbReference type="FunFam" id="1.10.510.10:FF:000636">
    <property type="entry name" value="Non-specific serine/threonine protein kinase"/>
    <property type="match status" value="1"/>
</dbReference>
<protein>
    <recommendedName>
        <fullName evidence="1">non-specific serine/threonine protein kinase</fullName>
        <ecNumber evidence="1">2.7.11.1</ecNumber>
    </recommendedName>
</protein>
<feature type="domain" description="Protein kinase" evidence="12">
    <location>
        <begin position="242"/>
        <end position="505"/>
    </location>
</feature>
<evidence type="ECO:0000256" key="10">
    <source>
        <dbReference type="SAM" id="Coils"/>
    </source>
</evidence>
<feature type="compositionally biased region" description="Low complexity" evidence="11">
    <location>
        <begin position="899"/>
        <end position="937"/>
    </location>
</feature>
<evidence type="ECO:0000256" key="1">
    <source>
        <dbReference type="ARBA" id="ARBA00012513"/>
    </source>
</evidence>
<name>A0A061BFE5_RHOTO</name>
<accession>A0A061BFE5</accession>
<sequence length="1518" mass="161855">MATPSSAFPYSPTPQDSAAFPSDTRSTPPPSSVPSASDSRRQSVKQAPETAYPSPPSSSAPFPSVSATQAASAATTRSTRPAYDPSLVIPPFNPNKRKSTSSATPSSSSSRRNSAQVETGAAQMSATQLYQQQQYYLQQQQQQQPHQRPVSVMPGYPSHPHTNYAYPSSAFTPSSSVAPSPVPTPAPVQGGPGGSVSSRSRQSVGYLPTSPSNAQSFAGQGPYPHLYTPHPMPRQKVYFGPYILLQTLGEGEFGKVKLGVHAERWGEDVAIKLIKRGNVDTVQRGEKVRREIEVLKMVRHPNIVRLYDVIETEKYIGIVLEYASGGELFDHILAHRYLKERDASRLFAQLISGVGYLHSKGVVHRDLKLENLLLDRNRNVIITDFGFANRFNDAHVDLMATSCGSPCYAAPELVVSDGKYVGTAVDVWSCGVILYAMLAGYLPYDDDPANPEGDNINLLYKYILSTPLTFPDWITDEPRDLLLTMLVPDPTKRCTIHDVMRHPWLRRYAPAFEKTVDELEFQAQELERHKRHALEVQRQWLIQQQKQAALAAQGLLAPSMTRSQTATTSMGGVAAFNPSASTPASASMAAAVAQQRHRSAMVTSASTTAVTAPLSQHGLEHYSMASTPMSPSLSQPATPTAPEEPTSPRSRTTSTSSASRRPIPVPSSSNPNRRSGQYTISSTPPTTQTEFVAANAGPFSFESTRANTSLPTSASVPMVPSLSAPAAAQSLAAVPHTASEDTVMADGMPSPAASAGPSRRESSTEETIDEMAARRRKAAHRATVQVEYDPAASTRRRGASKEPSLSTPFEGVAVDGLGIATAAEAEASAVPEEGLLEVPASLSRGAPSPTPSMGAVSISTTTETAPGEDVVMQSVEEVTEPIEVPDLSKDAPSPPPVPASEETAVVPPTASTVPFPSDAPSAGPSSPTEPTSPTSTSNGFLAAMPRKRKSSGSPASSLNPDPAPALPQPPTVAEEAAKASQPKTSTNSQASQPPRPPSAASSRHRHAPSADRFSLRSFLGGANQTSEKSGRVPPVPAKDSPLDEVTNRRKSTRRQKALSLQPFRHSVSSKLPKQARANVEAASVMASRDRSSTVAGSSSTQDGMPPPLPKPQEALQQVQASPAWVRQGRTQKLSDGASSATGSKRFSADLEANWQGSSSSVPPSGKAKAVMDWFRRKSTRNELSAQMLAPIKTDFDDRRKRPLSTATEVTEGVVSSNVSMRDAASTPVPAERPPSVVITQPVVSAAPAETSLTQSQISHRTASTLSSSIAHVPTSAAPPPRPSQPAQQQSIAPPAFVASKLRFHQGALDKNAITYRSPDEVIAEIKQALWNMGVDMAAEGEYKIKCVRKSRKKAMAASAIQRSASSSNVNALDRRLSLTNAPGLPQSPSMGFRSIFGKKSHATTPLHSPSLAPSPTLTMPGTPTASTQEHFDPLSSPMTTSVSQFSMLSLSSPQPLPDYGGEKSADAGDEVRFVVEMTRVRNLDKLYCVDVKRMKGGPWSYKHVYDQLLGALELGPVV</sequence>
<dbReference type="PROSITE" id="PS00107">
    <property type="entry name" value="PROTEIN_KINASE_ATP"/>
    <property type="match status" value="1"/>
</dbReference>
<evidence type="ECO:0000259" key="13">
    <source>
        <dbReference type="PROSITE" id="PS50032"/>
    </source>
</evidence>
<keyword evidence="5" id="KW-0418">Kinase</keyword>
<feature type="compositionally biased region" description="Low complexity" evidence="11">
    <location>
        <begin position="167"/>
        <end position="179"/>
    </location>
</feature>
<proteinExistence type="predicted"/>
<evidence type="ECO:0000256" key="9">
    <source>
        <dbReference type="PROSITE-ProRule" id="PRU10141"/>
    </source>
</evidence>
<evidence type="ECO:0000256" key="4">
    <source>
        <dbReference type="ARBA" id="ARBA00022741"/>
    </source>
</evidence>
<gene>
    <name evidence="14" type="ORF">RHTO0S_19e03092g</name>
</gene>
<feature type="region of interest" description="Disordered" evidence="11">
    <location>
        <begin position="624"/>
        <end position="688"/>
    </location>
</feature>
<dbReference type="InterPro" id="IPR000719">
    <property type="entry name" value="Prot_kinase_dom"/>
</dbReference>
<evidence type="ECO:0000259" key="12">
    <source>
        <dbReference type="PROSITE" id="PS50011"/>
    </source>
</evidence>
<feature type="compositionally biased region" description="Low complexity" evidence="11">
    <location>
        <begin position="59"/>
        <end position="82"/>
    </location>
</feature>
<evidence type="ECO:0000256" key="6">
    <source>
        <dbReference type="ARBA" id="ARBA00022840"/>
    </source>
</evidence>
<feature type="compositionally biased region" description="Pro residues" evidence="11">
    <location>
        <begin position="961"/>
        <end position="970"/>
    </location>
</feature>
<feature type="compositionally biased region" description="Low complexity" evidence="11">
    <location>
        <begin position="100"/>
        <end position="115"/>
    </location>
</feature>
<feature type="region of interest" description="Disordered" evidence="11">
    <location>
        <begin position="1255"/>
        <end position="1290"/>
    </location>
</feature>
<dbReference type="EMBL" id="LK052954">
    <property type="protein sequence ID" value="CDR48715.1"/>
    <property type="molecule type" value="Genomic_DNA"/>
</dbReference>
<dbReference type="Pfam" id="PF00069">
    <property type="entry name" value="Pkinase"/>
    <property type="match status" value="1"/>
</dbReference>
<feature type="compositionally biased region" description="Polar residues" evidence="11">
    <location>
        <begin position="676"/>
        <end position="688"/>
    </location>
</feature>
<feature type="compositionally biased region" description="Polar residues" evidence="11">
    <location>
        <begin position="1128"/>
        <end position="1144"/>
    </location>
</feature>
<dbReference type="InterPro" id="IPR011009">
    <property type="entry name" value="Kinase-like_dom_sf"/>
</dbReference>
<evidence type="ECO:0000256" key="11">
    <source>
        <dbReference type="SAM" id="MobiDB-lite"/>
    </source>
</evidence>
<keyword evidence="10" id="KW-0175">Coiled coil</keyword>
<dbReference type="PROSITE" id="PS00108">
    <property type="entry name" value="PROTEIN_KINASE_ST"/>
    <property type="match status" value="1"/>
</dbReference>
<feature type="region of interest" description="Disordered" evidence="11">
    <location>
        <begin position="742"/>
        <end position="810"/>
    </location>
</feature>
<reference evidence="14" key="1">
    <citation type="journal article" date="2014" name="Genome Announc.">
        <title>Draft genome sequence of Rhodosporidium toruloides CECT1137, an oleaginous yeast of biotechnological interest.</title>
        <authorList>
            <person name="Morin N."/>
            <person name="Calcas X."/>
            <person name="Devillers H."/>
            <person name="Durrens P."/>
            <person name="Sherman D.J."/>
            <person name="Nicaud J.-M."/>
            <person name="Neuveglise C."/>
        </authorList>
    </citation>
    <scope>NUCLEOTIDE SEQUENCE</scope>
    <source>
        <strain evidence="14">CECT1137</strain>
    </source>
</reference>
<dbReference type="EC" id="2.7.11.1" evidence="1"/>
<organism evidence="14">
    <name type="scientific">Rhodotorula toruloides</name>
    <name type="common">Yeast</name>
    <name type="synonym">Rhodosporidium toruloides</name>
    <dbReference type="NCBI Taxonomy" id="5286"/>
    <lineage>
        <taxon>Eukaryota</taxon>
        <taxon>Fungi</taxon>
        <taxon>Dikarya</taxon>
        <taxon>Basidiomycota</taxon>
        <taxon>Pucciniomycotina</taxon>
        <taxon>Microbotryomycetes</taxon>
        <taxon>Sporidiobolales</taxon>
        <taxon>Sporidiobolaceae</taxon>
        <taxon>Rhodotorula</taxon>
    </lineage>
</organism>
<dbReference type="FunFam" id="3.30.200.20:FF:000003">
    <property type="entry name" value="Non-specific serine/threonine protein kinase"/>
    <property type="match status" value="1"/>
</dbReference>
<dbReference type="GO" id="GO:0004674">
    <property type="term" value="F:protein serine/threonine kinase activity"/>
    <property type="evidence" value="ECO:0007669"/>
    <property type="project" value="UniProtKB-KW"/>
</dbReference>
<dbReference type="PANTHER" id="PTHR24346:SF110">
    <property type="entry name" value="NON-SPECIFIC SERINE_THREONINE PROTEIN KINASE"/>
    <property type="match status" value="1"/>
</dbReference>
<feature type="compositionally biased region" description="Polar residues" evidence="11">
    <location>
        <begin position="1402"/>
        <end position="1428"/>
    </location>
</feature>
<feature type="region of interest" description="Disordered" evidence="11">
    <location>
        <begin position="1401"/>
        <end position="1436"/>
    </location>
</feature>
<dbReference type="InterPro" id="IPR017441">
    <property type="entry name" value="Protein_kinase_ATP_BS"/>
</dbReference>
<feature type="compositionally biased region" description="Polar residues" evidence="11">
    <location>
        <begin position="624"/>
        <end position="635"/>
    </location>
</feature>